<proteinExistence type="predicted"/>
<dbReference type="HOGENOM" id="CLU_117611_0_0_9"/>
<sequence length="201" mass="23303">MAGQNEVMVAFEILLKEIEAVVEKLKREGAGELNRGNYRVAKEMIDHAERVAAFREKIMELKVEWQKSFSQEVDETAPNREPTGASPRRPKLERGLNTTPRESYRRPILEALVELGGSARAYEVAERVYEKTKDRLTVADKQRLNSGEERWRKNTMWCRYEMKNEGLLADNSPRGIWEITPAGRLELARLKKEKVYCNFNC</sequence>
<dbReference type="AlphaFoldDB" id="A5D400"/>
<protein>
    <recommendedName>
        <fullName evidence="2">Restriction system protein Mrr-like N-terminal domain-containing protein</fullName>
    </recommendedName>
</protein>
<evidence type="ECO:0000313" key="3">
    <source>
        <dbReference type="EMBL" id="BAF59043.1"/>
    </source>
</evidence>
<dbReference type="KEGG" id="pth:PTH_0862"/>
<name>A5D400_PELTS</name>
<dbReference type="Pfam" id="PF14338">
    <property type="entry name" value="Mrr_N"/>
    <property type="match status" value="1"/>
</dbReference>
<accession>A5D400</accession>
<dbReference type="eggNOG" id="COG1715">
    <property type="taxonomic scope" value="Bacteria"/>
</dbReference>
<keyword evidence="4" id="KW-1185">Reference proteome</keyword>
<dbReference type="Proteomes" id="UP000006556">
    <property type="component" value="Chromosome"/>
</dbReference>
<evidence type="ECO:0000256" key="1">
    <source>
        <dbReference type="SAM" id="MobiDB-lite"/>
    </source>
</evidence>
<feature type="domain" description="Restriction system protein Mrr-like N-terminal" evidence="2">
    <location>
        <begin position="103"/>
        <end position="185"/>
    </location>
</feature>
<reference evidence="4" key="1">
    <citation type="journal article" date="2008" name="Genome Res.">
        <title>The genome of Pelotomaculum thermopropionicum reveals niche-associated evolution in anaerobic microbiota.</title>
        <authorList>
            <person name="Kosaka T."/>
            <person name="Kato S."/>
            <person name="Shimoyama T."/>
            <person name="Ishii S."/>
            <person name="Abe T."/>
            <person name="Watanabe K."/>
        </authorList>
    </citation>
    <scope>NUCLEOTIDE SEQUENCE [LARGE SCALE GENOMIC DNA]</scope>
    <source>
        <strain evidence="4">DSM 13744 / JCM 10971 / SI</strain>
    </source>
</reference>
<evidence type="ECO:0000259" key="2">
    <source>
        <dbReference type="Pfam" id="PF14338"/>
    </source>
</evidence>
<organism evidence="3 4">
    <name type="scientific">Pelotomaculum thermopropionicum (strain DSM 13744 / JCM 10971 / SI)</name>
    <dbReference type="NCBI Taxonomy" id="370438"/>
    <lineage>
        <taxon>Bacteria</taxon>
        <taxon>Bacillati</taxon>
        <taxon>Bacillota</taxon>
        <taxon>Clostridia</taxon>
        <taxon>Eubacteriales</taxon>
        <taxon>Desulfotomaculaceae</taxon>
        <taxon>Pelotomaculum</taxon>
    </lineage>
</organism>
<dbReference type="InterPro" id="IPR025745">
    <property type="entry name" value="Mrr-like_N_dom"/>
</dbReference>
<evidence type="ECO:0000313" key="4">
    <source>
        <dbReference type="Proteomes" id="UP000006556"/>
    </source>
</evidence>
<gene>
    <name evidence="3" type="ordered locus">PTH_0862</name>
</gene>
<dbReference type="STRING" id="370438.PTH_0862"/>
<dbReference type="EMBL" id="AP009389">
    <property type="protein sequence ID" value="BAF59043.1"/>
    <property type="molecule type" value="Genomic_DNA"/>
</dbReference>
<feature type="region of interest" description="Disordered" evidence="1">
    <location>
        <begin position="70"/>
        <end position="100"/>
    </location>
</feature>